<dbReference type="PANTHER" id="PTHR42802:SF1">
    <property type="entry name" value="L-ORNITHINE N(5)-MONOOXYGENASE"/>
    <property type="match status" value="1"/>
</dbReference>
<dbReference type="Pfam" id="PF13434">
    <property type="entry name" value="Lys_Orn_oxgnase"/>
    <property type="match status" value="1"/>
</dbReference>
<dbReference type="SUPFAM" id="SSF51905">
    <property type="entry name" value="FAD/NAD(P)-binding domain"/>
    <property type="match status" value="2"/>
</dbReference>
<dbReference type="Gene3D" id="3.50.50.60">
    <property type="entry name" value="FAD/NAD(P)-binding domain"/>
    <property type="match status" value="1"/>
</dbReference>
<evidence type="ECO:0000256" key="5">
    <source>
        <dbReference type="ARBA" id="ARBA00022827"/>
    </source>
</evidence>
<keyword evidence="6" id="KW-0521">NADP</keyword>
<keyword evidence="5" id="KW-0274">FAD</keyword>
<dbReference type="EMBL" id="MK318972">
    <property type="protein sequence ID" value="QCL09812.1"/>
    <property type="molecule type" value="Genomic_DNA"/>
</dbReference>
<geneLocation type="plasmid" evidence="8">
    <name>pC5.7b</name>
</geneLocation>
<name>A0A7S4ZTC1_RHIRH</name>
<evidence type="ECO:0000256" key="6">
    <source>
        <dbReference type="ARBA" id="ARBA00022857"/>
    </source>
</evidence>
<dbReference type="InterPro" id="IPR025700">
    <property type="entry name" value="Lys/Orn_oxygenase"/>
</dbReference>
<comment type="similarity">
    <text evidence="3">Belongs to the lysine N(6)-hydroxylase/L-ornithine N(5)-oxygenase family.</text>
</comment>
<protein>
    <submittedName>
        <fullName evidence="8">Pyridine nucleotide-disulfide oxidoreductase family protein</fullName>
    </submittedName>
</protein>
<keyword evidence="4" id="KW-0285">Flavoprotein</keyword>
<keyword evidence="8" id="KW-0614">Plasmid</keyword>
<accession>A0A7S4ZTC1</accession>
<comment type="pathway">
    <text evidence="2">Siderophore biosynthesis.</text>
</comment>
<keyword evidence="7" id="KW-0560">Oxidoreductase</keyword>
<evidence type="ECO:0000256" key="3">
    <source>
        <dbReference type="ARBA" id="ARBA00007588"/>
    </source>
</evidence>
<dbReference type="EMBL" id="MK318968">
    <property type="protein sequence ID" value="QCL09178.1"/>
    <property type="molecule type" value="Genomic_DNA"/>
</dbReference>
<evidence type="ECO:0000256" key="7">
    <source>
        <dbReference type="ARBA" id="ARBA00023002"/>
    </source>
</evidence>
<dbReference type="GO" id="GO:0016491">
    <property type="term" value="F:oxidoreductase activity"/>
    <property type="evidence" value="ECO:0007669"/>
    <property type="project" value="UniProtKB-KW"/>
</dbReference>
<organism evidence="8">
    <name type="scientific">Rhizobium rhizogenes</name>
    <name type="common">Agrobacterium rhizogenes</name>
    <dbReference type="NCBI Taxonomy" id="359"/>
    <lineage>
        <taxon>Bacteria</taxon>
        <taxon>Pseudomonadati</taxon>
        <taxon>Pseudomonadota</taxon>
        <taxon>Alphaproteobacteria</taxon>
        <taxon>Hyphomicrobiales</taxon>
        <taxon>Rhizobiaceae</taxon>
        <taxon>Rhizobium/Agrobacterium group</taxon>
        <taxon>Rhizobium</taxon>
    </lineage>
</organism>
<evidence type="ECO:0000256" key="1">
    <source>
        <dbReference type="ARBA" id="ARBA00001974"/>
    </source>
</evidence>
<evidence type="ECO:0000313" key="9">
    <source>
        <dbReference type="EMBL" id="QCL09812.1"/>
    </source>
</evidence>
<evidence type="ECO:0000256" key="4">
    <source>
        <dbReference type="ARBA" id="ARBA00022630"/>
    </source>
</evidence>
<dbReference type="InterPro" id="IPR036188">
    <property type="entry name" value="FAD/NAD-bd_sf"/>
</dbReference>
<comment type="cofactor">
    <cofactor evidence="1">
        <name>FAD</name>
        <dbReference type="ChEBI" id="CHEBI:57692"/>
    </cofactor>
</comment>
<geneLocation type="plasmid" evidence="9">
    <name>pColt5.8b</name>
</geneLocation>
<proteinExistence type="inferred from homology"/>
<dbReference type="RefSeq" id="WP_200985108.1">
    <property type="nucleotide sequence ID" value="NZ_MK318968.1"/>
</dbReference>
<evidence type="ECO:0000313" key="8">
    <source>
        <dbReference type="EMBL" id="QCL09178.1"/>
    </source>
</evidence>
<dbReference type="AlphaFoldDB" id="A0A7S4ZTC1"/>
<evidence type="ECO:0000256" key="2">
    <source>
        <dbReference type="ARBA" id="ARBA00004924"/>
    </source>
</evidence>
<sequence length="437" mass="49611">MNEHSNAMYDCIGVGIGPSNLSLASLCDPISDLSLKLLEQRESFIWHQGMLLPEAFIQVPFLKDLVSLVDPTNRYSFINFLRENKRLYHFLNADFHAVNRREFNQYLQWVCRHLDTLQFSSRVMSIDFVGHFQVRTQTALYRARNVVIGIGRSAAIPAFAVEKLGPEVVHSSDFLSVDRQVSGKRVVVVGGGQSGAEIFLELLSKPEAELPRSCTWLSRRSNFFPIDDSPFVNEYFNPGYSEYFFRSSGDVRRLRLSEQKLASDGISLVTLKRIYQAVYDLRHISTRSMAIEMRPSTSVTDMRMIDKSWTLSCRSTDTGNSLDVKADIVVLATGYKYEPPHFIEPLIARLDTCGGEIALNDDFSAVWNGPKEHKLFLQNASREQWGVADPNLSLMSWRSAKIINSIMGRQVYALDEEASYIEWSAPQAPSLEERRLA</sequence>
<reference evidence="8" key="1">
    <citation type="submission" date="2018-12" db="EMBL/GenBank/DDBJ databases">
        <title>Three Rhizobium rhizogenes strains isolated from the same crown gall tumor carry diverse plasmids.</title>
        <authorList>
            <person name="Pulawska J."/>
            <person name="Kuzmanovic N."/>
        </authorList>
    </citation>
    <scope>NUCLEOTIDE SEQUENCE</scope>
    <source>
        <strain evidence="8">C5.7</strain>
        <strain evidence="9">Colt5.8</strain>
        <plasmid evidence="8">pC5.7b</plasmid>
        <plasmid evidence="9">pColt5.8b</plasmid>
    </source>
</reference>
<dbReference type="PANTHER" id="PTHR42802">
    <property type="entry name" value="MONOOXYGENASE"/>
    <property type="match status" value="1"/>
</dbReference>
<gene>
    <name evidence="8" type="ORF">pC5.7b_311</name>
    <name evidence="9" type="ORF">pC5.8b_322</name>
</gene>